<feature type="domain" description="Secretion system C-terminal sorting" evidence="3">
    <location>
        <begin position="307"/>
        <end position="375"/>
    </location>
</feature>
<evidence type="ECO:0000259" key="3">
    <source>
        <dbReference type="Pfam" id="PF18962"/>
    </source>
</evidence>
<dbReference type="InterPro" id="IPR026444">
    <property type="entry name" value="Secre_tail"/>
</dbReference>
<name>A0A6V6ZE36_9FLAO</name>
<dbReference type="AlphaFoldDB" id="A0A6V6ZE36"/>
<dbReference type="NCBIfam" id="TIGR04183">
    <property type="entry name" value="Por_Secre_tail"/>
    <property type="match status" value="1"/>
</dbReference>
<dbReference type="SUPFAM" id="SSF52058">
    <property type="entry name" value="L domain-like"/>
    <property type="match status" value="1"/>
</dbReference>
<dbReference type="Pfam" id="PF18962">
    <property type="entry name" value="Por_Secre_tail"/>
    <property type="match status" value="1"/>
</dbReference>
<proteinExistence type="predicted"/>
<dbReference type="EMBL" id="CAIJDO010000307">
    <property type="protein sequence ID" value="CAD0009816.1"/>
    <property type="molecule type" value="Genomic_DNA"/>
</dbReference>
<feature type="chain" id="PRO_5027578895" description="Secretion system C-terminal sorting domain-containing protein" evidence="2">
    <location>
        <begin position="22"/>
        <end position="377"/>
    </location>
</feature>
<dbReference type="InterPro" id="IPR032675">
    <property type="entry name" value="LRR_dom_sf"/>
</dbReference>
<feature type="signal peptide" evidence="2">
    <location>
        <begin position="1"/>
        <end position="21"/>
    </location>
</feature>
<organism evidence="4 5">
    <name type="scientific">Flavobacterium chungangense</name>
    <dbReference type="NCBI Taxonomy" id="554283"/>
    <lineage>
        <taxon>Bacteria</taxon>
        <taxon>Pseudomonadati</taxon>
        <taxon>Bacteroidota</taxon>
        <taxon>Flavobacteriia</taxon>
        <taxon>Flavobacteriales</taxon>
        <taxon>Flavobacteriaceae</taxon>
        <taxon>Flavobacterium</taxon>
    </lineage>
</organism>
<dbReference type="InterPro" id="IPR026906">
    <property type="entry name" value="LRR_5"/>
</dbReference>
<dbReference type="Pfam" id="PF13306">
    <property type="entry name" value="LRR_5"/>
    <property type="match status" value="1"/>
</dbReference>
<evidence type="ECO:0000313" key="5">
    <source>
        <dbReference type="Proteomes" id="UP000556700"/>
    </source>
</evidence>
<keyword evidence="5" id="KW-1185">Reference proteome</keyword>
<dbReference type="InterPro" id="IPR053139">
    <property type="entry name" value="Surface_bspA-like"/>
</dbReference>
<dbReference type="RefSeq" id="WP_083480827.1">
    <property type="nucleotide sequence ID" value="NZ_CAIJDO010000307.1"/>
</dbReference>
<comment type="caution">
    <text evidence="4">The sequence shown here is derived from an EMBL/GenBank/DDBJ whole genome shotgun (WGS) entry which is preliminary data.</text>
</comment>
<dbReference type="Gene3D" id="3.40.50.12480">
    <property type="match status" value="1"/>
</dbReference>
<dbReference type="Proteomes" id="UP000556700">
    <property type="component" value="Unassembled WGS sequence"/>
</dbReference>
<evidence type="ECO:0000313" key="4">
    <source>
        <dbReference type="EMBL" id="CAD0009816.1"/>
    </source>
</evidence>
<accession>A0A6V6ZE36</accession>
<evidence type="ECO:0000256" key="2">
    <source>
        <dbReference type="SAM" id="SignalP"/>
    </source>
</evidence>
<evidence type="ECO:0000256" key="1">
    <source>
        <dbReference type="ARBA" id="ARBA00022729"/>
    </source>
</evidence>
<dbReference type="Gene3D" id="3.80.10.10">
    <property type="entry name" value="Ribonuclease Inhibitor"/>
    <property type="match status" value="1"/>
</dbReference>
<reference evidence="4 5" key="1">
    <citation type="submission" date="2020-06" db="EMBL/GenBank/DDBJ databases">
        <authorList>
            <person name="Criscuolo A."/>
        </authorList>
    </citation>
    <scope>NUCLEOTIDE SEQUENCE [LARGE SCALE GENOMIC DNA]</scope>
    <source>
        <strain evidence="5">CIP 110025</strain>
    </source>
</reference>
<sequence length="377" mass="40065">MKQKYFLVCLLVCFAPLTILAQTFTQGDLIYTVTSGTDVSVKAKDIYITTANIPSNVTNAGTIYTVTKIEQNAFFDCLALNSVTIPNSVTSILDFAFAGCSALTSVTIPNSVTSIESNTFSLCTSLVSITIPSSVTSIGKHAFANCSSLTSIIIPNSVISIGQSAFVNCYKLSSVNIPNTVKSIENLTFNRCTALTSITIPDSVISIGSLAFGACSKLASISIPRLVTSIGASAFYDCSALKTVTVLNPIPVIINAGIFGNVTISNIPLIVPAGSESAYRASAVWKDFKSVATLSVSDFEPDNKISIFPNPSTGVFNIETDQNARLEVYDILGKQLKFQKADAELSQVDLSAFNSGIYLLKIVNSSNQTKTAKLIKQ</sequence>
<dbReference type="PANTHER" id="PTHR45661:SF3">
    <property type="entry name" value="IG-LIKE DOMAIN-CONTAINING PROTEIN"/>
    <property type="match status" value="1"/>
</dbReference>
<keyword evidence="1 2" id="KW-0732">Signal</keyword>
<protein>
    <recommendedName>
        <fullName evidence="3">Secretion system C-terminal sorting domain-containing protein</fullName>
    </recommendedName>
</protein>
<dbReference type="PANTHER" id="PTHR45661">
    <property type="entry name" value="SURFACE ANTIGEN"/>
    <property type="match status" value="1"/>
</dbReference>
<gene>
    <name evidence="4" type="ORF">FLACHUCJ7_04456</name>
</gene>